<dbReference type="EMBL" id="DSZY01000030">
    <property type="protein sequence ID" value="HGU40854.1"/>
    <property type="molecule type" value="Genomic_DNA"/>
</dbReference>
<dbReference type="Pfam" id="PF18146">
    <property type="entry name" value="CinA_KH"/>
    <property type="match status" value="1"/>
</dbReference>
<dbReference type="NCBIfam" id="TIGR00177">
    <property type="entry name" value="molyb_syn"/>
    <property type="match status" value="1"/>
</dbReference>
<dbReference type="NCBIfam" id="NF001813">
    <property type="entry name" value="PRK00549.1"/>
    <property type="match status" value="1"/>
</dbReference>
<dbReference type="Pfam" id="PF00994">
    <property type="entry name" value="MoCF_biosynth"/>
    <property type="match status" value="1"/>
</dbReference>
<dbReference type="InterPro" id="IPR036425">
    <property type="entry name" value="MoaB/Mog-like_dom_sf"/>
</dbReference>
<name>A0A7C5VNR7_9BACT</name>
<dbReference type="PANTHER" id="PTHR13939">
    <property type="entry name" value="NICOTINAMIDE-NUCLEOTIDE AMIDOHYDROLASE PNCC"/>
    <property type="match status" value="1"/>
</dbReference>
<gene>
    <name evidence="3" type="ORF">ENT77_06615</name>
</gene>
<dbReference type="InterPro" id="IPR008136">
    <property type="entry name" value="CinA_C"/>
</dbReference>
<feature type="domain" description="MoaB/Mog" evidence="2">
    <location>
        <begin position="5"/>
        <end position="172"/>
    </location>
</feature>
<dbReference type="PANTHER" id="PTHR13939:SF0">
    <property type="entry name" value="NMN AMIDOHYDROLASE-LIKE PROTEIN YFAY"/>
    <property type="match status" value="1"/>
</dbReference>
<evidence type="ECO:0000256" key="1">
    <source>
        <dbReference type="HAMAP-Rule" id="MF_00226"/>
    </source>
</evidence>
<dbReference type="Pfam" id="PF02464">
    <property type="entry name" value="CinA"/>
    <property type="match status" value="1"/>
</dbReference>
<comment type="caution">
    <text evidence="3">The sequence shown here is derived from an EMBL/GenBank/DDBJ whole genome shotgun (WGS) entry which is preliminary data.</text>
</comment>
<dbReference type="SUPFAM" id="SSF142433">
    <property type="entry name" value="CinA-like"/>
    <property type="match status" value="1"/>
</dbReference>
<dbReference type="InterPro" id="IPR050101">
    <property type="entry name" value="CinA"/>
</dbReference>
<dbReference type="HAMAP" id="MF_00226_B">
    <property type="entry name" value="CinA_B"/>
    <property type="match status" value="1"/>
</dbReference>
<evidence type="ECO:0000259" key="2">
    <source>
        <dbReference type="SMART" id="SM00852"/>
    </source>
</evidence>
<dbReference type="Gene3D" id="3.90.950.20">
    <property type="entry name" value="CinA-like"/>
    <property type="match status" value="1"/>
</dbReference>
<proteinExistence type="inferred from homology"/>
<sequence length="406" mass="44505">MKKAIILTIGNEITEGLIVDTNSKYLSQRLKLAGYYVEKILTLPDKLDSLVKEIKNAVSEADLVVSSGGLGPTEDDLTREAFARALNLRLELNEFVADKLNERAIKFYGKAPQSVRKQAMFLEGAQILENAVGTAPGQFLEYNGKIIILLPGPPNELIPMFESVYERIKTEDALYTRRLKTLGLPEAILMDEYGQFIHSKPNVTVATMASYERGVEVRLTAPIKFKDDVDEIFHGLLELLGKYVYATDDEEIQNVVARMLFEKGLTVSFAESCTGGMISSVIVDVPGISKVFKGSIVAYDNAIKTYILAVPEQILRMHGAVSEESVRAMAQGVRRLIGTDLALSVSGIAGPAGGTPEKPVGTVCVGIDGPIGTVSKTFHLRGDRNIIRKRTTLVALNELRLYLLKL</sequence>
<dbReference type="InterPro" id="IPR041424">
    <property type="entry name" value="CinA_KH"/>
</dbReference>
<dbReference type="SMART" id="SM00852">
    <property type="entry name" value="MoCF_biosynth"/>
    <property type="match status" value="1"/>
</dbReference>
<dbReference type="CDD" id="cd00885">
    <property type="entry name" value="cinA"/>
    <property type="match status" value="1"/>
</dbReference>
<dbReference type="AlphaFoldDB" id="A0A7C5VNR7"/>
<dbReference type="InterPro" id="IPR036653">
    <property type="entry name" value="CinA-like_C"/>
</dbReference>
<dbReference type="NCBIfam" id="TIGR00200">
    <property type="entry name" value="cinA_nterm"/>
    <property type="match status" value="1"/>
</dbReference>
<dbReference type="Gene3D" id="3.40.980.10">
    <property type="entry name" value="MoaB/Mog-like domain"/>
    <property type="match status" value="1"/>
</dbReference>
<evidence type="ECO:0000313" key="3">
    <source>
        <dbReference type="EMBL" id="HGU40854.1"/>
    </source>
</evidence>
<dbReference type="SUPFAM" id="SSF53218">
    <property type="entry name" value="Molybdenum cofactor biosynthesis proteins"/>
    <property type="match status" value="1"/>
</dbReference>
<organism evidence="3">
    <name type="scientific">Fervidobacterium thailandense</name>
    <dbReference type="NCBI Taxonomy" id="1008305"/>
    <lineage>
        <taxon>Bacteria</taxon>
        <taxon>Thermotogati</taxon>
        <taxon>Thermotogota</taxon>
        <taxon>Thermotogae</taxon>
        <taxon>Thermotogales</taxon>
        <taxon>Fervidobacteriaceae</taxon>
        <taxon>Fervidobacterium</taxon>
    </lineage>
</organism>
<comment type="similarity">
    <text evidence="1">Belongs to the CinA family.</text>
</comment>
<dbReference type="PIRSF" id="PIRSF006728">
    <property type="entry name" value="CinA"/>
    <property type="match status" value="1"/>
</dbReference>
<dbReference type="Gene3D" id="3.30.70.2860">
    <property type="match status" value="1"/>
</dbReference>
<dbReference type="InterPro" id="IPR001453">
    <property type="entry name" value="MoaB/Mog_dom"/>
</dbReference>
<dbReference type="InterPro" id="IPR008135">
    <property type="entry name" value="Competence-induced_CinA"/>
</dbReference>
<dbReference type="NCBIfam" id="TIGR00199">
    <property type="entry name" value="PncC_domain"/>
    <property type="match status" value="1"/>
</dbReference>
<protein>
    <recommendedName>
        <fullName evidence="1">CinA-like protein</fullName>
    </recommendedName>
</protein>
<reference evidence="3" key="1">
    <citation type="journal article" date="2020" name="mSystems">
        <title>Genome- and Community-Level Interaction Insights into Carbon Utilization and Element Cycling Functions of Hydrothermarchaeota in Hydrothermal Sediment.</title>
        <authorList>
            <person name="Zhou Z."/>
            <person name="Liu Y."/>
            <person name="Xu W."/>
            <person name="Pan J."/>
            <person name="Luo Z.H."/>
            <person name="Li M."/>
        </authorList>
    </citation>
    <scope>NUCLEOTIDE SEQUENCE [LARGE SCALE GENOMIC DNA]</scope>
    <source>
        <strain evidence="3">SpSt-609</strain>
    </source>
</reference>
<accession>A0A7C5VNR7</accession>